<dbReference type="Proteomes" id="UP000030960">
    <property type="component" value="Unassembled WGS sequence"/>
</dbReference>
<organism evidence="2 3">
    <name type="scientific">Mameliella alba</name>
    <dbReference type="NCBI Taxonomy" id="561184"/>
    <lineage>
        <taxon>Bacteria</taxon>
        <taxon>Pseudomonadati</taxon>
        <taxon>Pseudomonadota</taxon>
        <taxon>Alphaproteobacteria</taxon>
        <taxon>Rhodobacterales</taxon>
        <taxon>Roseobacteraceae</taxon>
        <taxon>Mameliella</taxon>
    </lineage>
</organism>
<dbReference type="AlphaFoldDB" id="A0A0B3RYF1"/>
<feature type="transmembrane region" description="Helical" evidence="1">
    <location>
        <begin position="29"/>
        <end position="49"/>
    </location>
</feature>
<dbReference type="RefSeq" id="WP_190285451.1">
    <property type="nucleotide sequence ID" value="NZ_JSUQ01000015.1"/>
</dbReference>
<keyword evidence="1" id="KW-1133">Transmembrane helix</keyword>
<accession>A0A0B3RYF1</accession>
<proteinExistence type="predicted"/>
<protein>
    <submittedName>
        <fullName evidence="2">Uncharacterized protein</fullName>
    </submittedName>
</protein>
<name>A0A0B3RYF1_9RHOB</name>
<reference evidence="2 3" key="1">
    <citation type="submission" date="2014-10" db="EMBL/GenBank/DDBJ databases">
        <title>Genome sequence of Ponticoccus sp. strain UMTAT08 isolated from clonal culture of toxic dinoflagellate Alexandrium tamiyavanichii.</title>
        <authorList>
            <person name="Gan H.Y."/>
            <person name="Muhd D.-D."/>
            <person name="Mohd Noor M.E."/>
            <person name="Yeong Y.S."/>
            <person name="Usup G."/>
        </authorList>
    </citation>
    <scope>NUCLEOTIDE SEQUENCE [LARGE SCALE GENOMIC DNA]</scope>
    <source>
        <strain evidence="2 3">UMTAT08</strain>
    </source>
</reference>
<keyword evidence="1" id="KW-0812">Transmembrane</keyword>
<keyword evidence="1" id="KW-0472">Membrane</keyword>
<dbReference type="EMBL" id="JSUQ01000015">
    <property type="protein sequence ID" value="KHQ51773.1"/>
    <property type="molecule type" value="Genomic_DNA"/>
</dbReference>
<evidence type="ECO:0000256" key="1">
    <source>
        <dbReference type="SAM" id="Phobius"/>
    </source>
</evidence>
<sequence length="57" mass="6138">MIFYYGLLFALAIIPCALARRRWPHVLVFWTVGVSLVLAVLVVIGAPVAPGSLSMPA</sequence>
<comment type="caution">
    <text evidence="2">The sequence shown here is derived from an EMBL/GenBank/DDBJ whole genome shotgun (WGS) entry which is preliminary data.</text>
</comment>
<evidence type="ECO:0000313" key="3">
    <source>
        <dbReference type="Proteomes" id="UP000030960"/>
    </source>
</evidence>
<keyword evidence="3" id="KW-1185">Reference proteome</keyword>
<evidence type="ECO:0000313" key="2">
    <source>
        <dbReference type="EMBL" id="KHQ51773.1"/>
    </source>
</evidence>
<gene>
    <name evidence="2" type="ORF">OA50_03674</name>
</gene>